<comment type="subunit">
    <text evidence="4">Homodimer.</text>
</comment>
<evidence type="ECO:0000259" key="5">
    <source>
        <dbReference type="Pfam" id="PF01521"/>
    </source>
</evidence>
<evidence type="ECO:0000256" key="4">
    <source>
        <dbReference type="HAMAP-Rule" id="MF_01380"/>
    </source>
</evidence>
<dbReference type="EMBL" id="GU567951">
    <property type="protein sequence ID" value="ADI21345.1"/>
    <property type="molecule type" value="Genomic_DNA"/>
</dbReference>
<keyword evidence="3 4" id="KW-0411">Iron-sulfur</keyword>
<feature type="binding site" evidence="4">
    <location>
        <position position="43"/>
    </location>
    <ligand>
        <name>iron-sulfur cluster</name>
        <dbReference type="ChEBI" id="CHEBI:30408"/>
    </ligand>
</feature>
<organism evidence="6">
    <name type="scientific">uncultured gamma proteobacterium HF0010_10D20</name>
    <dbReference type="NCBI Taxonomy" id="723561"/>
    <lineage>
        <taxon>Bacteria</taxon>
        <taxon>Pseudomonadati</taxon>
        <taxon>Pseudomonadota</taxon>
        <taxon>Gammaproteobacteria</taxon>
        <taxon>environmental samples</taxon>
    </lineage>
</organism>
<dbReference type="InterPro" id="IPR023063">
    <property type="entry name" value="ErpA_proteobact"/>
</dbReference>
<evidence type="ECO:0000256" key="2">
    <source>
        <dbReference type="ARBA" id="ARBA00023004"/>
    </source>
</evidence>
<dbReference type="Pfam" id="PF01521">
    <property type="entry name" value="Fe-S_biosyn"/>
    <property type="match status" value="1"/>
</dbReference>
<keyword evidence="2 4" id="KW-0408">Iron</keyword>
<keyword evidence="1 4" id="KW-0479">Metal-binding</keyword>
<feature type="domain" description="Core" evidence="5">
    <location>
        <begin position="9"/>
        <end position="110"/>
    </location>
</feature>
<dbReference type="PANTHER" id="PTHR43011:SF1">
    <property type="entry name" value="IRON-SULFUR CLUSTER ASSEMBLY 2 HOMOLOG, MITOCHONDRIAL"/>
    <property type="match status" value="1"/>
</dbReference>
<dbReference type="PROSITE" id="PS01152">
    <property type="entry name" value="HESB"/>
    <property type="match status" value="1"/>
</dbReference>
<dbReference type="GO" id="GO:0016226">
    <property type="term" value="P:iron-sulfur cluster assembly"/>
    <property type="evidence" value="ECO:0007669"/>
    <property type="project" value="UniProtKB-UniRule"/>
</dbReference>
<protein>
    <recommendedName>
        <fullName evidence="4">Iron-sulfur cluster insertion protein ErpA</fullName>
    </recommendedName>
</protein>
<dbReference type="NCBIfam" id="NF010147">
    <property type="entry name" value="PRK13623.1"/>
    <property type="match status" value="1"/>
</dbReference>
<reference evidence="6" key="1">
    <citation type="submission" date="2010-01" db="EMBL/GenBank/DDBJ databases">
        <title>Genome fragments of uncultured bacteria from the North Pacific subtropical Gyre.</title>
        <authorList>
            <person name="Pham V.D."/>
            <person name="Delong E.F."/>
        </authorList>
    </citation>
    <scope>NUCLEOTIDE SEQUENCE</scope>
</reference>
<proteinExistence type="inferred from homology"/>
<comment type="function">
    <text evidence="4">Required for insertion of 4Fe-4S clusters for at least IspG.</text>
</comment>
<evidence type="ECO:0000313" key="6">
    <source>
        <dbReference type="EMBL" id="ADI21345.1"/>
    </source>
</evidence>
<dbReference type="HAMAP" id="MF_01380">
    <property type="entry name" value="Fe_S_insert_ErpA"/>
    <property type="match status" value="1"/>
</dbReference>
<dbReference type="GO" id="GO:0051537">
    <property type="term" value="F:2 iron, 2 sulfur cluster binding"/>
    <property type="evidence" value="ECO:0007669"/>
    <property type="project" value="UniProtKB-ARBA"/>
</dbReference>
<comment type="cofactor">
    <cofactor evidence="4">
        <name>iron-sulfur cluster</name>
        <dbReference type="ChEBI" id="CHEBI:30408"/>
    </cofactor>
    <text evidence="4">Binds 1 iron-sulfur cluster per subunit.</text>
</comment>
<feature type="binding site" evidence="4">
    <location>
        <position position="109"/>
    </location>
    <ligand>
        <name>iron-sulfur cluster</name>
        <dbReference type="ChEBI" id="CHEBI:30408"/>
    </ligand>
</feature>
<dbReference type="Gene3D" id="2.60.300.12">
    <property type="entry name" value="HesB-like domain"/>
    <property type="match status" value="1"/>
</dbReference>
<dbReference type="SUPFAM" id="SSF89360">
    <property type="entry name" value="HesB-like domain"/>
    <property type="match status" value="1"/>
</dbReference>
<dbReference type="AlphaFoldDB" id="E7C1M1"/>
<evidence type="ECO:0000256" key="1">
    <source>
        <dbReference type="ARBA" id="ARBA00022723"/>
    </source>
</evidence>
<comment type="similarity">
    <text evidence="4">Belongs to the HesB/IscA family.</text>
</comment>
<sequence>MIEKFEPKEIFLTENAISKILSLREEESNKSLMLRVFVTGGGCSGFQYGFKFDDQKDDEDTLVDFDGADVVVDPLSMQYVFGSTIDYVQNLEGAKFVVDNPNAATQCGCGASFSI</sequence>
<dbReference type="InterPro" id="IPR000361">
    <property type="entry name" value="ATAP_core_dom"/>
</dbReference>
<dbReference type="PANTHER" id="PTHR43011">
    <property type="entry name" value="IRON-SULFUR CLUSTER ASSEMBLY 2 HOMOLOG, MITOCHONDRIAL"/>
    <property type="match status" value="1"/>
</dbReference>
<dbReference type="GO" id="GO:0005506">
    <property type="term" value="F:iron ion binding"/>
    <property type="evidence" value="ECO:0007669"/>
    <property type="project" value="UniProtKB-UniRule"/>
</dbReference>
<feature type="binding site" evidence="4">
    <location>
        <position position="107"/>
    </location>
    <ligand>
        <name>iron-sulfur cluster</name>
        <dbReference type="ChEBI" id="CHEBI:30408"/>
    </ligand>
</feature>
<dbReference type="GO" id="GO:0051539">
    <property type="term" value="F:4 iron, 4 sulfur cluster binding"/>
    <property type="evidence" value="ECO:0007669"/>
    <property type="project" value="TreeGrafter"/>
</dbReference>
<gene>
    <name evidence="4" type="primary">erpA</name>
</gene>
<evidence type="ECO:0000256" key="3">
    <source>
        <dbReference type="ARBA" id="ARBA00023014"/>
    </source>
</evidence>
<dbReference type="InterPro" id="IPR035903">
    <property type="entry name" value="HesB-like_dom_sf"/>
</dbReference>
<dbReference type="InterPro" id="IPR017870">
    <property type="entry name" value="FeS_cluster_insertion_CS"/>
</dbReference>
<dbReference type="NCBIfam" id="TIGR00049">
    <property type="entry name" value="iron-sulfur cluster assembly accessory protein"/>
    <property type="match status" value="1"/>
</dbReference>
<dbReference type="FunFam" id="2.60.300.12:FF:000002">
    <property type="entry name" value="Iron-sulfur cluster insertion protein ErpA"/>
    <property type="match status" value="1"/>
</dbReference>
<dbReference type="InterPro" id="IPR016092">
    <property type="entry name" value="ATAP"/>
</dbReference>
<accession>E7C1M1</accession>
<name>E7C1M1_9GAMM</name>